<proteinExistence type="predicted"/>
<organism evidence="1 2">
    <name type="scientific">Stentor coeruleus</name>
    <dbReference type="NCBI Taxonomy" id="5963"/>
    <lineage>
        <taxon>Eukaryota</taxon>
        <taxon>Sar</taxon>
        <taxon>Alveolata</taxon>
        <taxon>Ciliophora</taxon>
        <taxon>Postciliodesmatophora</taxon>
        <taxon>Heterotrichea</taxon>
        <taxon>Heterotrichida</taxon>
        <taxon>Stentoridae</taxon>
        <taxon>Stentor</taxon>
    </lineage>
</organism>
<protein>
    <submittedName>
        <fullName evidence="1">Uncharacterized protein</fullName>
    </submittedName>
</protein>
<accession>A0A1R2C2L0</accession>
<dbReference type="AlphaFoldDB" id="A0A1R2C2L0"/>
<comment type="caution">
    <text evidence="1">The sequence shown here is derived from an EMBL/GenBank/DDBJ whole genome shotgun (WGS) entry which is preliminary data.</text>
</comment>
<evidence type="ECO:0000313" key="2">
    <source>
        <dbReference type="Proteomes" id="UP000187209"/>
    </source>
</evidence>
<dbReference type="Proteomes" id="UP000187209">
    <property type="component" value="Unassembled WGS sequence"/>
</dbReference>
<name>A0A1R2C2L0_9CILI</name>
<gene>
    <name evidence="1" type="ORF">SteCoe_15862</name>
</gene>
<evidence type="ECO:0000313" key="1">
    <source>
        <dbReference type="EMBL" id="OMJ83272.1"/>
    </source>
</evidence>
<reference evidence="1 2" key="1">
    <citation type="submission" date="2016-11" db="EMBL/GenBank/DDBJ databases">
        <title>The macronuclear genome of Stentor coeruleus: a giant cell with tiny introns.</title>
        <authorList>
            <person name="Slabodnick M."/>
            <person name="Ruby J.G."/>
            <person name="Reiff S.B."/>
            <person name="Swart E.C."/>
            <person name="Gosai S."/>
            <person name="Prabakaran S."/>
            <person name="Witkowska E."/>
            <person name="Larue G.E."/>
            <person name="Fisher S."/>
            <person name="Freeman R.M."/>
            <person name="Gunawardena J."/>
            <person name="Chu W."/>
            <person name="Stover N.A."/>
            <person name="Gregory B.D."/>
            <person name="Nowacki M."/>
            <person name="Derisi J."/>
            <person name="Roy S.W."/>
            <person name="Marshall W.F."/>
            <person name="Sood P."/>
        </authorList>
    </citation>
    <scope>NUCLEOTIDE SEQUENCE [LARGE SCALE GENOMIC DNA]</scope>
    <source>
        <strain evidence="1">WM001</strain>
    </source>
</reference>
<sequence>MIKESNCCSLLAKLCGRICKRKQVESVNPDIKAQIDEIPNLSIEKPESENNYSITLQIPKTTIVTGNGNNPIVNPAVGYINSCDSQSGRNNRKDSKLSSESPGLFYDQALTTENLNKESVIHNLDEAYKILQGIGDESSINYPEEPLSPEKFSRVVKNLNFKEIMSEEN</sequence>
<dbReference type="EMBL" id="MPUH01000310">
    <property type="protein sequence ID" value="OMJ83272.1"/>
    <property type="molecule type" value="Genomic_DNA"/>
</dbReference>
<keyword evidence="2" id="KW-1185">Reference proteome</keyword>